<proteinExistence type="predicted"/>
<organism evidence="1 2">
    <name type="scientific">Falsiruegeria litorea R37</name>
    <dbReference type="NCBI Taxonomy" id="1200284"/>
    <lineage>
        <taxon>Bacteria</taxon>
        <taxon>Pseudomonadati</taxon>
        <taxon>Pseudomonadota</taxon>
        <taxon>Alphaproteobacteria</taxon>
        <taxon>Rhodobacterales</taxon>
        <taxon>Roseobacteraceae</taxon>
        <taxon>Falsiruegeria</taxon>
    </lineage>
</organism>
<name>A0A1Y5T0V6_9RHOB</name>
<protein>
    <submittedName>
        <fullName evidence="1">Uncharacterized protein</fullName>
    </submittedName>
</protein>
<sequence length="44" mass="5101">MFAPHLVEFPFLGVGRQGNLILALELLLLREQSGWFWGDWFPAK</sequence>
<keyword evidence="2" id="KW-1185">Reference proteome</keyword>
<dbReference type="EMBL" id="FWFO01000002">
    <property type="protein sequence ID" value="SLN53054.1"/>
    <property type="molecule type" value="Genomic_DNA"/>
</dbReference>
<gene>
    <name evidence="1" type="ORF">TRL7639_02773</name>
</gene>
<dbReference type="Proteomes" id="UP000193077">
    <property type="component" value="Unassembled WGS sequence"/>
</dbReference>
<reference evidence="1 2" key="1">
    <citation type="submission" date="2017-03" db="EMBL/GenBank/DDBJ databases">
        <authorList>
            <person name="Afonso C.L."/>
            <person name="Miller P.J."/>
            <person name="Scott M.A."/>
            <person name="Spackman E."/>
            <person name="Goraichik I."/>
            <person name="Dimitrov K.M."/>
            <person name="Suarez D.L."/>
            <person name="Swayne D.E."/>
        </authorList>
    </citation>
    <scope>NUCLEOTIDE SEQUENCE [LARGE SCALE GENOMIC DNA]</scope>
    <source>
        <strain evidence="1 2">CECT 7639</strain>
    </source>
</reference>
<evidence type="ECO:0000313" key="2">
    <source>
        <dbReference type="Proteomes" id="UP000193077"/>
    </source>
</evidence>
<accession>A0A1Y5T0V6</accession>
<evidence type="ECO:0000313" key="1">
    <source>
        <dbReference type="EMBL" id="SLN53054.1"/>
    </source>
</evidence>
<dbReference type="AlphaFoldDB" id="A0A1Y5T0V6"/>